<proteinExistence type="predicted"/>
<reference evidence="2" key="1">
    <citation type="submission" date="2009-04" db="EMBL/GenBank/DDBJ databases">
        <authorList>
            <person name="Weinstock G."/>
            <person name="Sodergren E."/>
            <person name="Clifton S."/>
            <person name="Fulton L."/>
            <person name="Fulton B."/>
            <person name="Courtney L."/>
            <person name="Fronick C."/>
            <person name="Harrison M."/>
            <person name="Strong C."/>
            <person name="Farmer C."/>
            <person name="Delahaunty K."/>
            <person name="Markovic C."/>
            <person name="Hall O."/>
            <person name="Minx P."/>
            <person name="Tomlinson C."/>
            <person name="Mitreva M."/>
            <person name="Nelson J."/>
            <person name="Hou S."/>
            <person name="Wollam A."/>
            <person name="Pepin K.H."/>
            <person name="Johnson M."/>
            <person name="Bhonagiri V."/>
            <person name="Nash W.E."/>
            <person name="Warren W."/>
            <person name="Chinwalla A."/>
            <person name="Mardis E.R."/>
            <person name="Wilson R.K."/>
        </authorList>
    </citation>
    <scope>NUCLEOTIDE SEQUENCE [LARGE SCALE GENOMIC DNA]</scope>
    <source>
        <strain evidence="2">ATCC 51147</strain>
    </source>
</reference>
<sequence length="123" mass="13004">MQKTVLFLAASFLLTACASHSGSLKTNEVSFGAAKTSSRAAPRIEVYRSDNAVQCQGGGISPEAMQRELSGIQVFAARKDELRGVAFPSVCGGATGSINVYTIQQADQAAAEQRGFRVFQANE</sequence>
<gene>
    <name evidence="2" type="ORF">GCWU000324_00335</name>
</gene>
<organism evidence="2 3">
    <name type="scientific">Kingella oralis ATCC 51147</name>
    <dbReference type="NCBI Taxonomy" id="629741"/>
    <lineage>
        <taxon>Bacteria</taxon>
        <taxon>Pseudomonadati</taxon>
        <taxon>Pseudomonadota</taxon>
        <taxon>Betaproteobacteria</taxon>
        <taxon>Neisseriales</taxon>
        <taxon>Neisseriaceae</taxon>
        <taxon>Kingella</taxon>
    </lineage>
</organism>
<feature type="chain" id="PRO_5002938224" description="Lipoprotein" evidence="1">
    <location>
        <begin position="22"/>
        <end position="123"/>
    </location>
</feature>
<evidence type="ECO:0000313" key="3">
    <source>
        <dbReference type="Proteomes" id="UP000003009"/>
    </source>
</evidence>
<evidence type="ECO:0000313" key="2">
    <source>
        <dbReference type="EMBL" id="EEP68439.1"/>
    </source>
</evidence>
<evidence type="ECO:0000256" key="1">
    <source>
        <dbReference type="SAM" id="SignalP"/>
    </source>
</evidence>
<comment type="caution">
    <text evidence="2">The sequence shown here is derived from an EMBL/GenBank/DDBJ whole genome shotgun (WGS) entry which is preliminary data.</text>
</comment>
<protein>
    <recommendedName>
        <fullName evidence="4">Lipoprotein</fullName>
    </recommendedName>
</protein>
<keyword evidence="1" id="KW-0732">Signal</keyword>
<evidence type="ECO:0008006" key="4">
    <source>
        <dbReference type="Google" id="ProtNLM"/>
    </source>
</evidence>
<dbReference type="STRING" id="629741.GCWU000324_00335"/>
<accession>C4GHK1</accession>
<dbReference type="EMBL" id="ACJW02000002">
    <property type="protein sequence ID" value="EEP68439.1"/>
    <property type="molecule type" value="Genomic_DNA"/>
</dbReference>
<dbReference type="AlphaFoldDB" id="C4GHK1"/>
<keyword evidence="3" id="KW-1185">Reference proteome</keyword>
<dbReference type="Proteomes" id="UP000003009">
    <property type="component" value="Unassembled WGS sequence"/>
</dbReference>
<name>C4GHK1_9NEIS</name>
<feature type="signal peptide" evidence="1">
    <location>
        <begin position="1"/>
        <end position="21"/>
    </location>
</feature>
<dbReference type="HOGENOM" id="CLU_170089_0_0_4"/>
<dbReference type="RefSeq" id="WP_003793671.1">
    <property type="nucleotide sequence ID" value="NZ_GG665871.1"/>
</dbReference>
<dbReference type="PROSITE" id="PS51257">
    <property type="entry name" value="PROKAR_LIPOPROTEIN"/>
    <property type="match status" value="1"/>
</dbReference>
<dbReference type="GeneID" id="84907239"/>